<protein>
    <submittedName>
        <fullName evidence="3">MucBP domain-containing protein</fullName>
    </submittedName>
</protein>
<keyword evidence="1" id="KW-0677">Repeat</keyword>
<evidence type="ECO:0000313" key="4">
    <source>
        <dbReference type="Proteomes" id="UP000325295"/>
    </source>
</evidence>
<sequence length="232" mass="26524">MSENPVLGMPVWAYYINIDDQSNIVAPQLLKGLYGQHYVVYKTEFDNFRFIKAEGDLTGTFEDQPGSVQLFYRKANWAEMEDVDMYLHLKDNTVIYDGIEGLKTPSSLPEGMTIRAFKRVATTNGEFWYEISPNQWVLYKDMEITKNPFEHIELSPSGQQLKFDPVGEVPAQIDYIPGKKIKVYEKPYGKITNELEDGTEVTVIATSTGDDGVTWYKIKGDEFINGTYVKLK</sequence>
<gene>
    <name evidence="3" type="ORF">F0161_04230</name>
</gene>
<proteinExistence type="predicted"/>
<dbReference type="Pfam" id="PF06458">
    <property type="entry name" value="MucBP"/>
    <property type="match status" value="1"/>
</dbReference>
<evidence type="ECO:0000313" key="3">
    <source>
        <dbReference type="EMBL" id="QER67150.1"/>
    </source>
</evidence>
<dbReference type="Proteomes" id="UP000325295">
    <property type="component" value="Chromosome"/>
</dbReference>
<reference evidence="3 4" key="1">
    <citation type="submission" date="2019-09" db="EMBL/GenBank/DDBJ databases">
        <title>Complete Genome Sequence of Lactobacillus nenjiangensis SH-Y15, isolated from sauerkraut.</title>
        <authorList>
            <person name="Yang H."/>
        </authorList>
    </citation>
    <scope>NUCLEOTIDE SEQUENCE [LARGE SCALE GENOMIC DNA]</scope>
    <source>
        <strain evidence="3 4">SH-Y15</strain>
    </source>
</reference>
<dbReference type="RefSeq" id="WP_150203814.1">
    <property type="nucleotide sequence ID" value="NZ_CP043939.1"/>
</dbReference>
<keyword evidence="4" id="KW-1185">Reference proteome</keyword>
<feature type="domain" description="MucBP" evidence="2">
    <location>
        <begin position="10"/>
        <end position="73"/>
    </location>
</feature>
<dbReference type="AlphaFoldDB" id="A0A5P1WZU3"/>
<dbReference type="EMBL" id="CP043939">
    <property type="protein sequence ID" value="QER67150.1"/>
    <property type="molecule type" value="Genomic_DNA"/>
</dbReference>
<name>A0A5P1WZU3_9LACO</name>
<dbReference type="InterPro" id="IPR009459">
    <property type="entry name" value="MucBP_dom"/>
</dbReference>
<dbReference type="OrthoDB" id="2329985at2"/>
<dbReference type="KEGG" id="lnn:F0161_04230"/>
<accession>A0A5P1WZU3</accession>
<evidence type="ECO:0000256" key="1">
    <source>
        <dbReference type="ARBA" id="ARBA00022737"/>
    </source>
</evidence>
<dbReference type="Gene3D" id="3.10.20.320">
    <property type="entry name" value="Putative peptidoglycan bound protein (lpxtg motif)"/>
    <property type="match status" value="1"/>
</dbReference>
<evidence type="ECO:0000259" key="2">
    <source>
        <dbReference type="Pfam" id="PF06458"/>
    </source>
</evidence>
<organism evidence="3 4">
    <name type="scientific">Paucilactobacillus nenjiangensis</name>
    <dbReference type="NCBI Taxonomy" id="1296540"/>
    <lineage>
        <taxon>Bacteria</taxon>
        <taxon>Bacillati</taxon>
        <taxon>Bacillota</taxon>
        <taxon>Bacilli</taxon>
        <taxon>Lactobacillales</taxon>
        <taxon>Lactobacillaceae</taxon>
        <taxon>Paucilactobacillus</taxon>
    </lineage>
</organism>